<evidence type="ECO:0000259" key="2">
    <source>
        <dbReference type="SMART" id="SM00701"/>
    </source>
</evidence>
<dbReference type="InterPro" id="IPR036624">
    <property type="entry name" value="Hcp1-lik_sf"/>
</dbReference>
<organism evidence="3 4">
    <name type="scientific">Vibrio quintilis</name>
    <dbReference type="NCBI Taxonomy" id="1117707"/>
    <lineage>
        <taxon>Bacteria</taxon>
        <taxon>Pseudomonadati</taxon>
        <taxon>Pseudomonadota</taxon>
        <taxon>Gammaproteobacteria</taxon>
        <taxon>Vibrionales</taxon>
        <taxon>Vibrionaceae</taxon>
        <taxon>Vibrio</taxon>
    </lineage>
</organism>
<dbReference type="Proteomes" id="UP000184600">
    <property type="component" value="Unassembled WGS sequence"/>
</dbReference>
<dbReference type="CDD" id="cd06583">
    <property type="entry name" value="PGRP"/>
    <property type="match status" value="1"/>
</dbReference>
<dbReference type="GO" id="GO:0033104">
    <property type="term" value="C:type VI protein secretion system complex"/>
    <property type="evidence" value="ECO:0007669"/>
    <property type="project" value="InterPro"/>
</dbReference>
<proteinExistence type="predicted"/>
<gene>
    <name evidence="3" type="primary">hcpA_1</name>
    <name evidence="3" type="ORF">VQ7734_00136</name>
</gene>
<dbReference type="Pfam" id="PF05638">
    <property type="entry name" value="T6SS_HCP"/>
    <property type="match status" value="1"/>
</dbReference>
<protein>
    <submittedName>
        <fullName evidence="3">Major exported protein</fullName>
    </submittedName>
</protein>
<name>A0A1M7YP82_9VIBR</name>
<dbReference type="SUPFAM" id="SSF141452">
    <property type="entry name" value="Hcp1-like"/>
    <property type="match status" value="1"/>
</dbReference>
<dbReference type="PANTHER" id="PTHR34319:SF7">
    <property type="entry name" value="HNH ENDONUCLEASE DOMAIN-CONTAINING PROTEIN"/>
    <property type="match status" value="1"/>
</dbReference>
<dbReference type="STRING" id="1117707.VQ7734_00136"/>
<dbReference type="AlphaFoldDB" id="A0A1M7YP82"/>
<dbReference type="PANTHER" id="PTHR34319">
    <property type="entry name" value="MAJOR EXPORTED PROTEIN"/>
    <property type="match status" value="1"/>
</dbReference>
<dbReference type="Pfam" id="PF01510">
    <property type="entry name" value="Amidase_2"/>
    <property type="match status" value="1"/>
</dbReference>
<dbReference type="InterPro" id="IPR002502">
    <property type="entry name" value="Amidase_domain"/>
</dbReference>
<dbReference type="SUPFAM" id="SSF55846">
    <property type="entry name" value="N-acetylmuramoyl-L-alanine amidase-like"/>
    <property type="match status" value="1"/>
</dbReference>
<sequence>MAHVSYLSLTGEKQGLISSGCNTKDSMGNRYQETHTNEITVLECQYSMSKLPSQPGIKHGGIQITKPKDKASPLLATAFAKQEHLEGTIVFYRTNEKGHYEKHYAIEFQKAVITGISISLPHTVHNNSEEMHEVITLNYKGIQIIHFPCGTMASDGWEIANYLGANTPIASPLQQTKSLRQLAKENSEQIKKQVMNSVLKECDIVRRSEWNAKPSKNQLADDWDYNAIALHHAGNSFSSESTVSEIQTEHLKKYDDIGYHYAVNYEGKIFEGRPLIYKGSHIYKANSHKIGIVMIGDFSSRGEAEVKLNDMSSWADHFDFSDDGQVPEKMHNALTSLIKTLCKKFPKIKTLGGHREFAVILGQTRTCPGDYGIEETKLLRKDLKLQEPK</sequence>
<dbReference type="NCBIfam" id="TIGR03344">
    <property type="entry name" value="VI_effect_Hcp1"/>
    <property type="match status" value="1"/>
</dbReference>
<evidence type="ECO:0000259" key="1">
    <source>
        <dbReference type="SMART" id="SM00644"/>
    </source>
</evidence>
<dbReference type="EMBL" id="FRFG01000003">
    <property type="protein sequence ID" value="SHO54422.1"/>
    <property type="molecule type" value="Genomic_DNA"/>
</dbReference>
<evidence type="ECO:0000313" key="4">
    <source>
        <dbReference type="Proteomes" id="UP000184600"/>
    </source>
</evidence>
<dbReference type="InterPro" id="IPR036505">
    <property type="entry name" value="Amidase/PGRP_sf"/>
</dbReference>
<dbReference type="Gene3D" id="2.30.110.20">
    <property type="entry name" value="Hcp1-like"/>
    <property type="match status" value="1"/>
</dbReference>
<dbReference type="InterPro" id="IPR006619">
    <property type="entry name" value="PGRP_domain_met/bac"/>
</dbReference>
<dbReference type="GO" id="GO:0009253">
    <property type="term" value="P:peptidoglycan catabolic process"/>
    <property type="evidence" value="ECO:0007669"/>
    <property type="project" value="InterPro"/>
</dbReference>
<reference evidence="4" key="1">
    <citation type="submission" date="2016-12" db="EMBL/GenBank/DDBJ databases">
        <authorList>
            <person name="Rodrigo-Torres L."/>
            <person name="Arahal R.D."/>
            <person name="Lucena T."/>
        </authorList>
    </citation>
    <scope>NUCLEOTIDE SEQUENCE [LARGE SCALE GENOMIC DNA]</scope>
</reference>
<dbReference type="InterPro" id="IPR008514">
    <property type="entry name" value="T6SS_Hcp"/>
</dbReference>
<dbReference type="GO" id="GO:0008270">
    <property type="term" value="F:zinc ion binding"/>
    <property type="evidence" value="ECO:0007669"/>
    <property type="project" value="InterPro"/>
</dbReference>
<feature type="domain" description="Peptidoglycan recognition protein family" evidence="2">
    <location>
        <begin position="202"/>
        <end position="335"/>
    </location>
</feature>
<dbReference type="Gene3D" id="3.40.80.10">
    <property type="entry name" value="Peptidoglycan recognition protein-like"/>
    <property type="match status" value="1"/>
</dbReference>
<dbReference type="RefSeq" id="WP_073579333.1">
    <property type="nucleotide sequence ID" value="NZ_AP024898.1"/>
</dbReference>
<dbReference type="SMART" id="SM00701">
    <property type="entry name" value="PGRP"/>
    <property type="match status" value="1"/>
</dbReference>
<keyword evidence="4" id="KW-1185">Reference proteome</keyword>
<dbReference type="InterPro" id="IPR052947">
    <property type="entry name" value="T6SS_Hcp1_domain"/>
</dbReference>
<dbReference type="OrthoDB" id="5674026at2"/>
<accession>A0A1M7YP82</accession>
<dbReference type="GO" id="GO:0008745">
    <property type="term" value="F:N-acetylmuramoyl-L-alanine amidase activity"/>
    <property type="evidence" value="ECO:0007669"/>
    <property type="project" value="InterPro"/>
</dbReference>
<feature type="domain" description="N-acetylmuramoyl-L-alanine amidase" evidence="1">
    <location>
        <begin position="212"/>
        <end position="369"/>
    </location>
</feature>
<dbReference type="SMART" id="SM00644">
    <property type="entry name" value="Ami_2"/>
    <property type="match status" value="1"/>
</dbReference>
<evidence type="ECO:0000313" key="3">
    <source>
        <dbReference type="EMBL" id="SHO54422.1"/>
    </source>
</evidence>